<dbReference type="PANTHER" id="PTHR31024:SF3">
    <property type="entry name" value="C-TYPE LECTIN-RELATED"/>
    <property type="match status" value="1"/>
</dbReference>
<dbReference type="EMBL" id="BTRK01000001">
    <property type="protein sequence ID" value="GMR33788.1"/>
    <property type="molecule type" value="Genomic_DNA"/>
</dbReference>
<keyword evidence="2" id="KW-1185">Reference proteome</keyword>
<name>A0AAN4Z3Z1_9BILA</name>
<proteinExistence type="predicted"/>
<dbReference type="Proteomes" id="UP001328107">
    <property type="component" value="Unassembled WGS sequence"/>
</dbReference>
<sequence>IRGDLRVLSLYTQGSDLPRLMHLHKTLRFLALFSFTRGIDAFVYSCDEVLYELTDPEFEQYAKYAYVVKKEGFTNDYQLKKLYLEVNGKSHSLADIDEDGLVNENENAPWKVTIAHDVDIKCTQEFILILKSDDLPVFQPHISVSSETITAKLVHAMSQSFIDIRLNHRNYLHL</sequence>
<protein>
    <submittedName>
        <fullName evidence="1">Uncharacterized protein</fullName>
    </submittedName>
</protein>
<organism evidence="1 2">
    <name type="scientific">Pristionchus mayeri</name>
    <dbReference type="NCBI Taxonomy" id="1317129"/>
    <lineage>
        <taxon>Eukaryota</taxon>
        <taxon>Metazoa</taxon>
        <taxon>Ecdysozoa</taxon>
        <taxon>Nematoda</taxon>
        <taxon>Chromadorea</taxon>
        <taxon>Rhabditida</taxon>
        <taxon>Rhabditina</taxon>
        <taxon>Diplogasteromorpha</taxon>
        <taxon>Diplogasteroidea</taxon>
        <taxon>Neodiplogasteridae</taxon>
        <taxon>Pristionchus</taxon>
    </lineage>
</organism>
<evidence type="ECO:0000313" key="1">
    <source>
        <dbReference type="EMBL" id="GMR33788.1"/>
    </source>
</evidence>
<feature type="non-terminal residue" evidence="1">
    <location>
        <position position="1"/>
    </location>
</feature>
<accession>A0AAN4Z3Z1</accession>
<gene>
    <name evidence="1" type="ORF">PMAYCL1PPCAC_03983</name>
</gene>
<reference evidence="2" key="1">
    <citation type="submission" date="2022-10" db="EMBL/GenBank/DDBJ databases">
        <title>Genome assembly of Pristionchus species.</title>
        <authorList>
            <person name="Yoshida K."/>
            <person name="Sommer R.J."/>
        </authorList>
    </citation>
    <scope>NUCLEOTIDE SEQUENCE [LARGE SCALE GENOMIC DNA]</scope>
    <source>
        <strain evidence="2">RS5460</strain>
    </source>
</reference>
<dbReference type="PANTHER" id="PTHR31024">
    <property type="entry name" value="C-TYPE LECTIN"/>
    <property type="match status" value="1"/>
</dbReference>
<dbReference type="AlphaFoldDB" id="A0AAN4Z3Z1"/>
<comment type="caution">
    <text evidence="1">The sequence shown here is derived from an EMBL/GenBank/DDBJ whole genome shotgun (WGS) entry which is preliminary data.</text>
</comment>
<evidence type="ECO:0000313" key="2">
    <source>
        <dbReference type="Proteomes" id="UP001328107"/>
    </source>
</evidence>